<keyword evidence="2" id="KW-0479">Metal-binding</keyword>
<keyword evidence="3" id="KW-0677">Repeat</keyword>
<evidence type="ECO:0000313" key="13">
    <source>
        <dbReference type="Proteomes" id="UP000268093"/>
    </source>
</evidence>
<dbReference type="Pfam" id="PF00097">
    <property type="entry name" value="zf-C3HC4"/>
    <property type="match status" value="1"/>
</dbReference>
<name>A0A433DE12_9FUNG</name>
<dbReference type="InterPro" id="IPR031127">
    <property type="entry name" value="E3_UB_ligase_RBR"/>
</dbReference>
<evidence type="ECO:0000313" key="12">
    <source>
        <dbReference type="EMBL" id="RUP49081.1"/>
    </source>
</evidence>
<keyword evidence="6" id="KW-0862">Zinc</keyword>
<dbReference type="AlphaFoldDB" id="A0A433DE12"/>
<dbReference type="GO" id="GO:0004842">
    <property type="term" value="F:ubiquitin-protein transferase activity"/>
    <property type="evidence" value="ECO:0007669"/>
    <property type="project" value="InterPro"/>
</dbReference>
<keyword evidence="9" id="KW-1133">Transmembrane helix</keyword>
<evidence type="ECO:0008006" key="14">
    <source>
        <dbReference type="Google" id="ProtNLM"/>
    </source>
</evidence>
<keyword evidence="4 7" id="KW-0863">Zinc-finger</keyword>
<evidence type="ECO:0000259" key="10">
    <source>
        <dbReference type="PROSITE" id="PS50089"/>
    </source>
</evidence>
<feature type="compositionally biased region" description="Pro residues" evidence="8">
    <location>
        <begin position="1"/>
        <end position="13"/>
    </location>
</feature>
<dbReference type="InterPro" id="IPR001841">
    <property type="entry name" value="Znf_RING"/>
</dbReference>
<protein>
    <recommendedName>
        <fullName evidence="14">RING-type domain-containing protein</fullName>
    </recommendedName>
</protein>
<evidence type="ECO:0000256" key="8">
    <source>
        <dbReference type="SAM" id="MobiDB-lite"/>
    </source>
</evidence>
<feature type="transmembrane region" description="Helical" evidence="9">
    <location>
        <begin position="70"/>
        <end position="98"/>
    </location>
</feature>
<dbReference type="Proteomes" id="UP000268093">
    <property type="component" value="Unassembled WGS sequence"/>
</dbReference>
<dbReference type="Gene3D" id="1.20.120.1750">
    <property type="match status" value="1"/>
</dbReference>
<dbReference type="EMBL" id="RBNI01002625">
    <property type="protein sequence ID" value="RUP49081.1"/>
    <property type="molecule type" value="Genomic_DNA"/>
</dbReference>
<feature type="domain" description="RING-type" evidence="10">
    <location>
        <begin position="158"/>
        <end position="207"/>
    </location>
</feature>
<evidence type="ECO:0000256" key="6">
    <source>
        <dbReference type="ARBA" id="ARBA00022833"/>
    </source>
</evidence>
<feature type="transmembrane region" description="Helical" evidence="9">
    <location>
        <begin position="32"/>
        <end position="50"/>
    </location>
</feature>
<dbReference type="GO" id="GO:0016567">
    <property type="term" value="P:protein ubiquitination"/>
    <property type="evidence" value="ECO:0007669"/>
    <property type="project" value="InterPro"/>
</dbReference>
<organism evidence="12 13">
    <name type="scientific">Jimgerdemannia flammicorona</name>
    <dbReference type="NCBI Taxonomy" id="994334"/>
    <lineage>
        <taxon>Eukaryota</taxon>
        <taxon>Fungi</taxon>
        <taxon>Fungi incertae sedis</taxon>
        <taxon>Mucoromycota</taxon>
        <taxon>Mucoromycotina</taxon>
        <taxon>Endogonomycetes</taxon>
        <taxon>Endogonales</taxon>
        <taxon>Endogonaceae</taxon>
        <taxon>Jimgerdemannia</taxon>
    </lineage>
</organism>
<dbReference type="PANTHER" id="PTHR11685">
    <property type="entry name" value="RBR FAMILY RING FINGER AND IBR DOMAIN-CONTAINING"/>
    <property type="match status" value="1"/>
</dbReference>
<evidence type="ECO:0000256" key="3">
    <source>
        <dbReference type="ARBA" id="ARBA00022737"/>
    </source>
</evidence>
<keyword evidence="5" id="KW-0833">Ubl conjugation pathway</keyword>
<keyword evidence="1" id="KW-0808">Transferase</keyword>
<dbReference type="InterPro" id="IPR044066">
    <property type="entry name" value="TRIAD_supradom"/>
</dbReference>
<dbReference type="GO" id="GO:0008270">
    <property type="term" value="F:zinc ion binding"/>
    <property type="evidence" value="ECO:0007669"/>
    <property type="project" value="UniProtKB-KW"/>
</dbReference>
<dbReference type="InterPro" id="IPR018957">
    <property type="entry name" value="Znf_C3HC4_RING-type"/>
</dbReference>
<gene>
    <name evidence="12" type="ORF">BC936DRAFT_143322</name>
</gene>
<dbReference type="PROSITE" id="PS51873">
    <property type="entry name" value="TRIAD"/>
    <property type="match status" value="1"/>
</dbReference>
<evidence type="ECO:0000259" key="11">
    <source>
        <dbReference type="PROSITE" id="PS51873"/>
    </source>
</evidence>
<reference evidence="12 13" key="1">
    <citation type="journal article" date="2018" name="New Phytol.">
        <title>Phylogenomics of Endogonaceae and evolution of mycorrhizas within Mucoromycota.</title>
        <authorList>
            <person name="Chang Y."/>
            <person name="Desiro A."/>
            <person name="Na H."/>
            <person name="Sandor L."/>
            <person name="Lipzen A."/>
            <person name="Clum A."/>
            <person name="Barry K."/>
            <person name="Grigoriev I.V."/>
            <person name="Martin F.M."/>
            <person name="Stajich J.E."/>
            <person name="Smith M.E."/>
            <person name="Bonito G."/>
            <person name="Spatafora J.W."/>
        </authorList>
    </citation>
    <scope>NUCLEOTIDE SEQUENCE [LARGE SCALE GENOMIC DNA]</scope>
    <source>
        <strain evidence="12 13">GMNB39</strain>
    </source>
</reference>
<evidence type="ECO:0000256" key="2">
    <source>
        <dbReference type="ARBA" id="ARBA00022723"/>
    </source>
</evidence>
<sequence>MRPFSSPPAPHTPPDSTTTTPPPPPPFQKRTTLLIAFPFPFLPSFLHFLGTPQPQPLSYYTLYFPALRRFSVSNLLLAYSLPFLYLFFPALILPAIFFRSLSFIVAGQRGVGTSGSSGGGLSAWKRGRNGRDLNDDTAEGSDGFEGGAQDIEYWLQRCSICFDAQLDLCLDYCRDQFCRECFRRYITEVVNSSWGLSVTEIHCPVCQDVISQSEWARYVPSSVVERYNAYNQPYRSFTRHCEGCDGEVVACKAAKMYGKERERHFKEIYESVKEISFRLQADADPQIPPSTIKSLDSSLRRFDSDYRAHLTSGGSSVSEMYKCLIPSLVEQLGEDEAESEENDRAKRHRMEPVQRRRRRYEFVAMVSDVSAKLVALEGRPEQWKELQFLHVKNFPMANCTACAHELCLQCGVGTHHAGLTCVEYMQRRIDASREPPEVLENVKWKLRNSKSCPNCCVLINRDDGCNKVDCLHCGHRFCWMCRSAWSEKCGFYQCRASGDSLFDDVEIATMIAGDDLDPKAKGVGDRPEIGVPNVLMIQARFNPGAQRA</sequence>
<dbReference type="Pfam" id="PF22191">
    <property type="entry name" value="IBR_1"/>
    <property type="match status" value="1"/>
</dbReference>
<dbReference type="InterPro" id="IPR013083">
    <property type="entry name" value="Znf_RING/FYVE/PHD"/>
</dbReference>
<evidence type="ECO:0000256" key="1">
    <source>
        <dbReference type="ARBA" id="ARBA00022679"/>
    </source>
</evidence>
<accession>A0A433DE12</accession>
<evidence type="ECO:0000256" key="5">
    <source>
        <dbReference type="ARBA" id="ARBA00022786"/>
    </source>
</evidence>
<keyword evidence="13" id="KW-1185">Reference proteome</keyword>
<keyword evidence="9" id="KW-0472">Membrane</keyword>
<comment type="caution">
    <text evidence="12">The sequence shown here is derived from an EMBL/GenBank/DDBJ whole genome shotgun (WGS) entry which is preliminary data.</text>
</comment>
<proteinExistence type="predicted"/>
<keyword evidence="9" id="KW-0812">Transmembrane</keyword>
<feature type="domain" description="RING-type" evidence="11">
    <location>
        <begin position="154"/>
        <end position="498"/>
    </location>
</feature>
<dbReference type="Gene3D" id="3.30.40.10">
    <property type="entry name" value="Zinc/RING finger domain, C3HC4 (zinc finger)"/>
    <property type="match status" value="1"/>
</dbReference>
<dbReference type="SUPFAM" id="SSF57850">
    <property type="entry name" value="RING/U-box"/>
    <property type="match status" value="2"/>
</dbReference>
<evidence type="ECO:0000256" key="4">
    <source>
        <dbReference type="ARBA" id="ARBA00022771"/>
    </source>
</evidence>
<feature type="region of interest" description="Disordered" evidence="8">
    <location>
        <begin position="1"/>
        <end position="25"/>
    </location>
</feature>
<dbReference type="PROSITE" id="PS50089">
    <property type="entry name" value="ZF_RING_2"/>
    <property type="match status" value="1"/>
</dbReference>
<evidence type="ECO:0000256" key="9">
    <source>
        <dbReference type="SAM" id="Phobius"/>
    </source>
</evidence>
<evidence type="ECO:0000256" key="7">
    <source>
        <dbReference type="PROSITE-ProRule" id="PRU00175"/>
    </source>
</evidence>